<evidence type="ECO:0000313" key="4">
    <source>
        <dbReference type="Proteomes" id="UP000563107"/>
    </source>
</evidence>
<dbReference type="InterPro" id="IPR040354">
    <property type="entry name" value="TCTN1-3"/>
</dbReference>
<keyword evidence="4" id="KW-1185">Reference proteome</keyword>
<feature type="non-terminal residue" evidence="3">
    <location>
        <position position="1"/>
    </location>
</feature>
<gene>
    <name evidence="3" type="primary">Tctn3</name>
    <name evidence="3" type="ORF">CHAFRE_R00216</name>
</gene>
<evidence type="ECO:0000256" key="1">
    <source>
        <dbReference type="ARBA" id="ARBA00011495"/>
    </source>
</evidence>
<dbReference type="Proteomes" id="UP000563107">
    <property type="component" value="Unassembled WGS sequence"/>
</dbReference>
<proteinExistence type="predicted"/>
<dbReference type="GO" id="GO:0007224">
    <property type="term" value="P:smoothened signaling pathway"/>
    <property type="evidence" value="ECO:0007669"/>
    <property type="project" value="TreeGrafter"/>
</dbReference>
<feature type="domain" description="Tectonic-1-3" evidence="2">
    <location>
        <begin position="39"/>
        <end position="172"/>
    </location>
</feature>
<dbReference type="AlphaFoldDB" id="A0A7L3EIK1"/>
<protein>
    <submittedName>
        <fullName evidence="3">TECT3 protein</fullName>
    </submittedName>
</protein>
<organism evidence="3 4">
    <name type="scientific">Chaetops frenatus</name>
    <name type="common">Rufous rock-jumper</name>
    <dbReference type="NCBI Taxonomy" id="221966"/>
    <lineage>
        <taxon>Eukaryota</taxon>
        <taxon>Metazoa</taxon>
        <taxon>Chordata</taxon>
        <taxon>Craniata</taxon>
        <taxon>Vertebrata</taxon>
        <taxon>Euteleostomi</taxon>
        <taxon>Archelosauria</taxon>
        <taxon>Archosauria</taxon>
        <taxon>Dinosauria</taxon>
        <taxon>Saurischia</taxon>
        <taxon>Theropoda</taxon>
        <taxon>Coelurosauria</taxon>
        <taxon>Aves</taxon>
        <taxon>Neognathae</taxon>
        <taxon>Neoaves</taxon>
        <taxon>Telluraves</taxon>
        <taxon>Australaves</taxon>
        <taxon>Passeriformes</taxon>
        <taxon>Picathartidae</taxon>
        <taxon>Chaetops</taxon>
    </lineage>
</organism>
<comment type="caution">
    <text evidence="3">The sequence shown here is derived from an EMBL/GenBank/DDBJ whole genome shotgun (WGS) entry which is preliminary data.</text>
</comment>
<name>A0A7L3EIK1_9PASS</name>
<evidence type="ECO:0000313" key="3">
    <source>
        <dbReference type="EMBL" id="NXT68443.1"/>
    </source>
</evidence>
<dbReference type="PANTHER" id="PTHR14611:SF4">
    <property type="entry name" value="TECTONIC-3"/>
    <property type="match status" value="1"/>
</dbReference>
<dbReference type="Pfam" id="PF07773">
    <property type="entry name" value="TCTN_DUF1619"/>
    <property type="match status" value="2"/>
</dbReference>
<dbReference type="PANTHER" id="PTHR14611">
    <property type="entry name" value="TECTONIC FAMILY MEMBER"/>
    <property type="match status" value="1"/>
</dbReference>
<reference evidence="3 4" key="1">
    <citation type="submission" date="2019-09" db="EMBL/GenBank/DDBJ databases">
        <title>Bird 10,000 Genomes (B10K) Project - Family phase.</title>
        <authorList>
            <person name="Zhang G."/>
        </authorList>
    </citation>
    <scope>NUCLEOTIDE SEQUENCE [LARGE SCALE GENOMIC DNA]</scope>
    <source>
        <strain evidence="3">B10K-DU-012-41</strain>
    </source>
</reference>
<dbReference type="EMBL" id="VZTR01023019">
    <property type="protein sequence ID" value="NXT68443.1"/>
    <property type="molecule type" value="Genomic_DNA"/>
</dbReference>
<sequence>KLDYFQQPQDIKESDFVEFLEKHGRQSFLAPSQIQPSFAAFYRAGDPILIYYDASSVLSMLRQPVKMGASGLCVDGNPAGFLDSKSTSCTRIFANLSKSCMTDPALDAASYYRDFTVLKVPINDTVVQSMEVIYEIEYSGTSGIQSVSVQFKVSNISGNSRSSLQQHFTMHFWVSIPILPGISPSFGNPGYITGAPLLIANSGAMQHMSILRSENDGSCSRFLRDTVQFGRNMRTGCKISLSPTLEDSNCSYMQQKLYKAFQGMNRTEDFAVTGSAHSTQAEEWMTILIQNCSVQAVNCTSCCMVPVTLEIQILWTKVGLLSNPQAQILGARYFYQCHPLKFLNMSMVPVTTVVTFTDMTDWPEPPRGQPQMHWKLPFDIFFPFRVALNVEGSYRGDLAGYFLLILIMSSIFYF</sequence>
<feature type="domain" description="Tectonic-1-3" evidence="2">
    <location>
        <begin position="190"/>
        <end position="358"/>
    </location>
</feature>
<dbReference type="GO" id="GO:0060271">
    <property type="term" value="P:cilium assembly"/>
    <property type="evidence" value="ECO:0007669"/>
    <property type="project" value="TreeGrafter"/>
</dbReference>
<feature type="non-terminal residue" evidence="3">
    <location>
        <position position="414"/>
    </location>
</feature>
<comment type="subunit">
    <text evidence="1">Part of the tectonic-like complex (also named B9 complex).</text>
</comment>
<dbReference type="InterPro" id="IPR011677">
    <property type="entry name" value="TCTN1-3_dom"/>
</dbReference>
<accession>A0A7L3EIK1</accession>
<evidence type="ECO:0000259" key="2">
    <source>
        <dbReference type="Pfam" id="PF07773"/>
    </source>
</evidence>